<protein>
    <recommendedName>
        <fullName evidence="5">Glutathione peroxidase</fullName>
    </recommendedName>
</protein>
<comment type="similarity">
    <text evidence="1 5">Belongs to the glutathione peroxidase family.</text>
</comment>
<evidence type="ECO:0000256" key="3">
    <source>
        <dbReference type="ARBA" id="ARBA00023002"/>
    </source>
</evidence>
<reference evidence="7" key="1">
    <citation type="journal article" date="2013" name="Stand. Genomic Sci.">
        <title>Genome sequence of the thermophilic fresh-water bacterium Spirochaeta caldaria type strain (H1(T)), reclassification of Spirochaeta caldaria, Spirochaeta stenostrepta, and Spirochaeta zuelzerae in the genus Treponema as Treponema caldaria comb. nov., Treponema stenostrepta comb. nov., and Treponema zuelzerae comb. nov., and emendation of the genus Treponema.</title>
        <authorList>
            <person name="Abt B."/>
            <person name="Goker M."/>
            <person name="Scheuner C."/>
            <person name="Han C."/>
            <person name="Lu M."/>
            <person name="Misra M."/>
            <person name="Lapidus A."/>
            <person name="Nolan M."/>
            <person name="Lucas S."/>
            <person name="Hammon N."/>
            <person name="Deshpande S."/>
            <person name="Cheng J.F."/>
            <person name="Tapia R."/>
            <person name="Goodwin L.A."/>
            <person name="Pitluck S."/>
            <person name="Liolios K."/>
            <person name="Pagani I."/>
            <person name="Ivanova N."/>
            <person name="Mavromatis K."/>
            <person name="Mikhailova N."/>
            <person name="Huntemann M."/>
            <person name="Pati A."/>
            <person name="Chen A."/>
            <person name="Palaniappan K."/>
            <person name="Land M."/>
            <person name="Hauser L."/>
            <person name="Jeffries C.D."/>
            <person name="Rohde M."/>
            <person name="Spring S."/>
            <person name="Gronow S."/>
            <person name="Detter J.C."/>
            <person name="Bristow J."/>
            <person name="Eisen J.A."/>
            <person name="Markowitz V."/>
            <person name="Hugenholtz P."/>
            <person name="Kyrpides N.C."/>
            <person name="Woyke T."/>
            <person name="Klenk H.P."/>
        </authorList>
    </citation>
    <scope>NUCLEOTIDE SEQUENCE</scope>
    <source>
        <strain evidence="7">ATCC 51460 / DSM 7334 / H1</strain>
    </source>
</reference>
<dbReference type="KEGG" id="scd:Spica_1246"/>
<dbReference type="Pfam" id="PF00255">
    <property type="entry name" value="GSHPx"/>
    <property type="match status" value="1"/>
</dbReference>
<accession>F8F1Q8</accession>
<dbReference type="PANTHER" id="PTHR11592">
    <property type="entry name" value="GLUTATHIONE PEROXIDASE"/>
    <property type="match status" value="1"/>
</dbReference>
<sequence>MESSIYQLNAIRNDGSNCDFAQYKGKVLLIVNTASKCGFTPQYKGLEALYEKYKEQGLEIIGFPCDQFAHQEPGSDEEIAQFCSMNYGVTFPIMKKIEVNGPNAHPVFQWLRKRAPGAIGDSIKWNFTKFLVAKDGTSVRRYAPTVEPKQIESDIQAALAS</sequence>
<dbReference type="PROSITE" id="PS51355">
    <property type="entry name" value="GLUTATHIONE_PEROXID_3"/>
    <property type="match status" value="1"/>
</dbReference>
<dbReference type="SUPFAM" id="SSF52833">
    <property type="entry name" value="Thioredoxin-like"/>
    <property type="match status" value="1"/>
</dbReference>
<dbReference type="GO" id="GO:0034599">
    <property type="term" value="P:cellular response to oxidative stress"/>
    <property type="evidence" value="ECO:0007669"/>
    <property type="project" value="TreeGrafter"/>
</dbReference>
<keyword evidence="2 5" id="KW-0575">Peroxidase</keyword>
<evidence type="ECO:0000313" key="7">
    <source>
        <dbReference type="Proteomes" id="UP000000503"/>
    </source>
</evidence>
<gene>
    <name evidence="6" type="ordered locus">Spica_1246</name>
</gene>
<dbReference type="FunFam" id="3.40.30.10:FF:000010">
    <property type="entry name" value="Glutathione peroxidase"/>
    <property type="match status" value="1"/>
</dbReference>
<dbReference type="CDD" id="cd00340">
    <property type="entry name" value="GSH_Peroxidase"/>
    <property type="match status" value="1"/>
</dbReference>
<dbReference type="AlphaFoldDB" id="F8F1Q8"/>
<dbReference type="GO" id="GO:0004601">
    <property type="term" value="F:peroxidase activity"/>
    <property type="evidence" value="ECO:0007669"/>
    <property type="project" value="UniProtKB-KW"/>
</dbReference>
<dbReference type="EMBL" id="CP002868">
    <property type="protein sequence ID" value="AEJ19392.1"/>
    <property type="molecule type" value="Genomic_DNA"/>
</dbReference>
<keyword evidence="3 5" id="KW-0560">Oxidoreductase</keyword>
<dbReference type="Proteomes" id="UP000000503">
    <property type="component" value="Chromosome"/>
</dbReference>
<dbReference type="InterPro" id="IPR029759">
    <property type="entry name" value="GPX_AS"/>
</dbReference>
<dbReference type="InterPro" id="IPR000889">
    <property type="entry name" value="Glutathione_peroxidase"/>
</dbReference>
<dbReference type="OrthoDB" id="9809733at2"/>
<organism evidence="6 7">
    <name type="scientific">Gracilinema caldarium (strain ATCC 51460 / DSM 7334 / H1)</name>
    <name type="common">Treponema caldarium</name>
    <dbReference type="NCBI Taxonomy" id="744872"/>
    <lineage>
        <taxon>Bacteria</taxon>
        <taxon>Pseudomonadati</taxon>
        <taxon>Spirochaetota</taxon>
        <taxon>Spirochaetia</taxon>
        <taxon>Spirochaetales</taxon>
        <taxon>Breznakiellaceae</taxon>
        <taxon>Gracilinema</taxon>
    </lineage>
</organism>
<evidence type="ECO:0000256" key="1">
    <source>
        <dbReference type="ARBA" id="ARBA00006926"/>
    </source>
</evidence>
<proteinExistence type="inferred from homology"/>
<evidence type="ECO:0000313" key="6">
    <source>
        <dbReference type="EMBL" id="AEJ19392.1"/>
    </source>
</evidence>
<dbReference type="Gene3D" id="3.40.30.10">
    <property type="entry name" value="Glutaredoxin"/>
    <property type="match status" value="1"/>
</dbReference>
<name>F8F1Q8_GRAC1</name>
<dbReference type="PANTHER" id="PTHR11592:SF78">
    <property type="entry name" value="GLUTATHIONE PEROXIDASE"/>
    <property type="match status" value="1"/>
</dbReference>
<dbReference type="InterPro" id="IPR036249">
    <property type="entry name" value="Thioredoxin-like_sf"/>
</dbReference>
<dbReference type="eggNOG" id="COG0386">
    <property type="taxonomic scope" value="Bacteria"/>
</dbReference>
<keyword evidence="7" id="KW-1185">Reference proteome</keyword>
<dbReference type="PRINTS" id="PR01011">
    <property type="entry name" value="GLUTPROXDASE"/>
</dbReference>
<feature type="active site" evidence="4">
    <location>
        <position position="37"/>
    </location>
</feature>
<dbReference type="HOGENOM" id="CLU_029507_2_2_12"/>
<dbReference type="PIRSF" id="PIRSF000303">
    <property type="entry name" value="Glutathion_perox"/>
    <property type="match status" value="1"/>
</dbReference>
<dbReference type="PROSITE" id="PS00460">
    <property type="entry name" value="GLUTATHIONE_PEROXID_1"/>
    <property type="match status" value="1"/>
</dbReference>
<dbReference type="STRING" id="744872.Spica_1246"/>
<evidence type="ECO:0000256" key="2">
    <source>
        <dbReference type="ARBA" id="ARBA00022559"/>
    </source>
</evidence>
<dbReference type="RefSeq" id="WP_013968703.1">
    <property type="nucleotide sequence ID" value="NC_015732.1"/>
</dbReference>
<evidence type="ECO:0000256" key="5">
    <source>
        <dbReference type="RuleBase" id="RU000499"/>
    </source>
</evidence>
<evidence type="ECO:0000256" key="4">
    <source>
        <dbReference type="PIRSR" id="PIRSR000303-1"/>
    </source>
</evidence>